<evidence type="ECO:0000256" key="11">
    <source>
        <dbReference type="SAM" id="SignalP"/>
    </source>
</evidence>
<dbReference type="GO" id="GO:0016851">
    <property type="term" value="F:magnesium chelatase activity"/>
    <property type="evidence" value="ECO:0007669"/>
    <property type="project" value="UniProtKB-EC"/>
</dbReference>
<dbReference type="InterPro" id="IPR022571">
    <property type="entry name" value="Mg_chelatase_H_N"/>
</dbReference>
<keyword evidence="5" id="KW-0547">Nucleotide-binding</keyword>
<dbReference type="VEuPathDB" id="CryptoDB:Vbra_2036"/>
<evidence type="ECO:0000313" key="14">
    <source>
        <dbReference type="EMBL" id="CEL94421.1"/>
    </source>
</evidence>
<evidence type="ECO:0000256" key="3">
    <source>
        <dbReference type="ARBA" id="ARBA00022531"/>
    </source>
</evidence>
<dbReference type="InterPro" id="IPR003672">
    <property type="entry name" value="CobN/Mg_chltase"/>
</dbReference>
<feature type="signal peptide" evidence="11">
    <location>
        <begin position="1"/>
        <end position="26"/>
    </location>
</feature>
<dbReference type="CDD" id="cd10150">
    <property type="entry name" value="CobN_like"/>
    <property type="match status" value="1"/>
</dbReference>
<evidence type="ECO:0000256" key="4">
    <source>
        <dbReference type="ARBA" id="ARBA00022598"/>
    </source>
</evidence>
<keyword evidence="11" id="KW-0732">Signal</keyword>
<protein>
    <recommendedName>
        <fullName evidence="2">magnesium chelatase</fullName>
        <ecNumber evidence="2">6.6.1.1</ecNumber>
    </recommendedName>
</protein>
<dbReference type="EC" id="6.6.1.1" evidence="2"/>
<dbReference type="NCBIfam" id="TIGR02025">
    <property type="entry name" value="BchH"/>
    <property type="match status" value="1"/>
</dbReference>
<evidence type="ECO:0000256" key="8">
    <source>
        <dbReference type="ARBA" id="ARBA00023444"/>
    </source>
</evidence>
<keyword evidence="15" id="KW-1185">Reference proteome</keyword>
<comment type="similarity">
    <text evidence="1">Belongs to the Mg-chelatase subunit H family.</text>
</comment>
<keyword evidence="4" id="KW-0436">Ligase</keyword>
<accession>A0A0G4EG49</accession>
<organism evidence="14 15">
    <name type="scientific">Vitrella brassicaformis (strain CCMP3155)</name>
    <dbReference type="NCBI Taxonomy" id="1169540"/>
    <lineage>
        <taxon>Eukaryota</taxon>
        <taxon>Sar</taxon>
        <taxon>Alveolata</taxon>
        <taxon>Colpodellida</taxon>
        <taxon>Vitrellaceae</taxon>
        <taxon>Vitrella</taxon>
    </lineage>
</organism>
<dbReference type="PANTHER" id="PTHR44119">
    <property type="entry name" value="MAGNESIUM-CHELATASE SUBUNIT CHLH, CHLOROPLASTIC"/>
    <property type="match status" value="1"/>
</dbReference>
<dbReference type="Pfam" id="PF02514">
    <property type="entry name" value="CobN-Mg_chel"/>
    <property type="match status" value="1"/>
</dbReference>
<proteinExistence type="inferred from homology"/>
<dbReference type="GO" id="GO:0015995">
    <property type="term" value="P:chlorophyll biosynthetic process"/>
    <property type="evidence" value="ECO:0007669"/>
    <property type="project" value="UniProtKB-KW"/>
</dbReference>
<dbReference type="GO" id="GO:0005524">
    <property type="term" value="F:ATP binding"/>
    <property type="evidence" value="ECO:0007669"/>
    <property type="project" value="UniProtKB-KW"/>
</dbReference>
<feature type="domain" description="Magnesium chelatase subunit H N-terminal" evidence="13">
    <location>
        <begin position="102"/>
        <end position="260"/>
    </location>
</feature>
<dbReference type="PhylomeDB" id="A0A0G4EG49"/>
<evidence type="ECO:0000256" key="2">
    <source>
        <dbReference type="ARBA" id="ARBA00012825"/>
    </source>
</evidence>
<reference evidence="14 15" key="1">
    <citation type="submission" date="2014-11" db="EMBL/GenBank/DDBJ databases">
        <authorList>
            <person name="Zhu J."/>
            <person name="Qi W."/>
            <person name="Song R."/>
        </authorList>
    </citation>
    <scope>NUCLEOTIDE SEQUENCE [LARGE SCALE GENOMIC DNA]</scope>
</reference>
<keyword evidence="3" id="KW-0602">Photosynthesis</keyword>
<dbReference type="GO" id="GO:0015979">
    <property type="term" value="P:photosynthesis"/>
    <property type="evidence" value="ECO:0007669"/>
    <property type="project" value="UniProtKB-KW"/>
</dbReference>
<dbReference type="OrthoDB" id="439785at2759"/>
<evidence type="ECO:0000259" key="12">
    <source>
        <dbReference type="Pfam" id="PF02514"/>
    </source>
</evidence>
<evidence type="ECO:0000256" key="7">
    <source>
        <dbReference type="ARBA" id="ARBA00023171"/>
    </source>
</evidence>
<evidence type="ECO:0000259" key="13">
    <source>
        <dbReference type="Pfam" id="PF11965"/>
    </source>
</evidence>
<dbReference type="InParanoid" id="A0A0G4EG49"/>
<comment type="pathway">
    <text evidence="8">Porphyrin-containing compound metabolism.</text>
</comment>
<evidence type="ECO:0000256" key="9">
    <source>
        <dbReference type="ARBA" id="ARBA00048693"/>
    </source>
</evidence>
<evidence type="ECO:0000256" key="10">
    <source>
        <dbReference type="SAM" id="MobiDB-lite"/>
    </source>
</evidence>
<feature type="region of interest" description="Disordered" evidence="10">
    <location>
        <begin position="1034"/>
        <end position="1062"/>
    </location>
</feature>
<feature type="domain" description="CobN/magnesium chelatase" evidence="12">
    <location>
        <begin position="263"/>
        <end position="1491"/>
    </location>
</feature>
<evidence type="ECO:0000256" key="1">
    <source>
        <dbReference type="ARBA" id="ARBA00010851"/>
    </source>
</evidence>
<evidence type="ECO:0000313" key="15">
    <source>
        <dbReference type="Proteomes" id="UP000041254"/>
    </source>
</evidence>
<comment type="catalytic activity">
    <reaction evidence="9">
        <text>protoporphyrin IX + Mg(2+) + ATP + H2O = Mg-protoporphyrin IX + ADP + phosphate + 3 H(+)</text>
        <dbReference type="Rhea" id="RHEA:13961"/>
        <dbReference type="ChEBI" id="CHEBI:15377"/>
        <dbReference type="ChEBI" id="CHEBI:15378"/>
        <dbReference type="ChEBI" id="CHEBI:18420"/>
        <dbReference type="ChEBI" id="CHEBI:30616"/>
        <dbReference type="ChEBI" id="CHEBI:43474"/>
        <dbReference type="ChEBI" id="CHEBI:57306"/>
        <dbReference type="ChEBI" id="CHEBI:60492"/>
        <dbReference type="ChEBI" id="CHEBI:456216"/>
        <dbReference type="EC" id="6.6.1.1"/>
    </reaction>
</comment>
<evidence type="ECO:0000256" key="6">
    <source>
        <dbReference type="ARBA" id="ARBA00022840"/>
    </source>
</evidence>
<sequence>MSMTKHGVAILCVFLSVTLFPHAARAFAPPLSNHALQPHQVRRTTVSSSRASRRGLHLYMQDVATLKKATLRKPTTVGVPVGERGRLGDEGEFGKKEGEASIVFIAGFESFNLALYREAARRIKEVCPSLKVHVMTDRDVAGRPDDVAAALRTADAVFVSLIFDFDQVTFIKDRIGHIPLRMIFESALELMSETSVASFNMKGRGEGPAGPPPAVKALLRQFGNKREEDRLAGYLNFLKVGPKLLQYVPGDKARDLRSWLEIYSYWNQGGLENVVNMFLYIGRNFLLPKEKVPAPGALRETPTVGLYHPFADDYFSTPAEYLKWYESEKGFDAALAPPGSPRVAILLYRKHVLTHQKYIDVLIRSMEKEGLTPVPVFITGVEAHTIVRDLLTTSYEQQQRNRGVIANEGLSKDAIAVEAIVNTIGFPLVGGPAGSMEAGRQTEVSTQLLSSKNVPYLVAAPLLVQDIPSWMRNGVQGLQSVVLFALPELDGAVDPVVLGGLVADKIALVPERVRKLAARLNGWIRLRNTPPKERKIAIILYGFPPNVGATGTAALLNVPDSLQGLLEQLKTQGYDLGPAVGPDGKVDGEAIVAALKVLVQDPLVRAGPKYMRSAIVNAAREESARSLVSGPALNINSTWLRHALKDDPNLIRAQGITSKRLRRALRPILASKVEKGWGELEQVNFIGQSSEGEFVVQGVQLGNVWIGVQPLLGLEGDPMRLLFERDLTPHPQYFAFYEWLRTGLGAQACVHFGMHGTVEWLPGSPLGNTGLTWPDRLLGDIPNVYIYAANNPSESILAKRRGYGTLVSHNVPPYARAGLYKELALLRDLIGEYRSEPDKNQALKPAIVEKVRLVGLFQDCPWEGTDTAEEGVLSTDEADKVDSKAFGDWLFKLNDYLLVLEQRLFSEGLHCLGHPPSQSQMLQYLEGYFAEDPNMPHLALELIANMTPSQSVFDVLHHPSIRPLLTPAELALDEGVRVADLTPADKYQASLQGLDKLSFGVRRFFGDMGMKKVKDEVDLEVQMGTASGANMALSKTRAAEMQRRGVGVEGRPVSETEGGGMGMRGRIEEAMEIRKLLMRNEEELSAVVRALNGEYIRPAPGGDLLRDGAGVLPTGRNIHALDPYRMPSPAAEQRGKVAADKILEEQKGAGGVFPESVAVTLWGLDAIKTKGESVAIVLALVGARPVKEGTGRIVKFELIPLEELGRPRIDVLCSLSGIFRDTFANVVDLLDALFEQAAEADEPIEMNYIKKHVQELQAKGIDRPTARLFSNPAGDFGSMVNERVGNGEWEDGKELGDTWAARNGFSFGRKTEKGTARPELLRELLSSTERIVQEIDSVEYGLTDIQEYYANTGALKKAADNARESAGKKGKVKVSILESFSKAVEPRDLEQTLRMEYRTKLLNPKWAEAMAKQGSGGAYEISQRMTALVGWAGTTDFAEDWVYDGAAERYAMDEAMAEKLRKANPEAFQNVLRRMLEANGRGFWKADEKTLDKLREMYSQTEDEIEGVRWE</sequence>
<dbReference type="STRING" id="1169540.A0A0G4EG49"/>
<name>A0A0G4EG49_VITBC</name>
<dbReference type="EMBL" id="CDMY01000219">
    <property type="protein sequence ID" value="CEL94421.1"/>
    <property type="molecule type" value="Genomic_DNA"/>
</dbReference>
<dbReference type="Proteomes" id="UP000041254">
    <property type="component" value="Unassembled WGS sequence"/>
</dbReference>
<keyword evidence="7" id="KW-0149">Chlorophyll biosynthesis</keyword>
<dbReference type="PANTHER" id="PTHR44119:SF1">
    <property type="entry name" value="MAGNESIUM-CHELATASE SUBUNIT CHLH, CHLOROPLASTIC"/>
    <property type="match status" value="1"/>
</dbReference>
<feature type="chain" id="PRO_5005187718" description="magnesium chelatase" evidence="11">
    <location>
        <begin position="27"/>
        <end position="1511"/>
    </location>
</feature>
<dbReference type="Pfam" id="PF11965">
    <property type="entry name" value="DUF3479"/>
    <property type="match status" value="1"/>
</dbReference>
<dbReference type="OMA" id="GYWNAGG"/>
<dbReference type="InterPro" id="IPR011771">
    <property type="entry name" value="BchH"/>
</dbReference>
<gene>
    <name evidence="14" type="ORF">Vbra_2036</name>
</gene>
<keyword evidence="6" id="KW-0067">ATP-binding</keyword>
<evidence type="ECO:0000256" key="5">
    <source>
        <dbReference type="ARBA" id="ARBA00022741"/>
    </source>
</evidence>